<dbReference type="EMBL" id="CM004400">
    <property type="protein sequence ID" value="KAG8639793.1"/>
    <property type="molecule type" value="Genomic_DNA"/>
</dbReference>
<evidence type="ECO:0000313" key="2">
    <source>
        <dbReference type="Proteomes" id="UP000091857"/>
    </source>
</evidence>
<gene>
    <name evidence="1" type="ORF">MANES_14G168432v8</name>
</gene>
<name>A0ACB7GHJ7_MANES</name>
<dbReference type="Proteomes" id="UP000091857">
    <property type="component" value="Chromosome 14"/>
</dbReference>
<sequence>MRNPLTFHHLKGIIHSHSHDIVFIIETKNKKAFVRRKMNNCGSCDFCIMNPIGRAGGLALAWKDGTAISIVNVGEFFIHACIFIPSVNTNIDIVFVYFSSVDETRNAQFNFLSNYKMNFDANLAFIGDFNSTMRSWEKEGGNHISNASYLPFRNFINDWL</sequence>
<protein>
    <submittedName>
        <fullName evidence="1">Uncharacterized protein</fullName>
    </submittedName>
</protein>
<comment type="caution">
    <text evidence="1">The sequence shown here is derived from an EMBL/GenBank/DDBJ whole genome shotgun (WGS) entry which is preliminary data.</text>
</comment>
<keyword evidence="2" id="KW-1185">Reference proteome</keyword>
<accession>A0ACB7GHJ7</accession>
<evidence type="ECO:0000313" key="1">
    <source>
        <dbReference type="EMBL" id="KAG8639793.1"/>
    </source>
</evidence>
<proteinExistence type="predicted"/>
<reference evidence="2" key="1">
    <citation type="journal article" date="2016" name="Nat. Biotechnol.">
        <title>Sequencing wild and cultivated cassava and related species reveals extensive interspecific hybridization and genetic diversity.</title>
        <authorList>
            <person name="Bredeson J.V."/>
            <person name="Lyons J.B."/>
            <person name="Prochnik S.E."/>
            <person name="Wu G.A."/>
            <person name="Ha C.M."/>
            <person name="Edsinger-Gonzales E."/>
            <person name="Grimwood J."/>
            <person name="Schmutz J."/>
            <person name="Rabbi I.Y."/>
            <person name="Egesi C."/>
            <person name="Nauluvula P."/>
            <person name="Lebot V."/>
            <person name="Ndunguru J."/>
            <person name="Mkamilo G."/>
            <person name="Bart R.S."/>
            <person name="Setter T.L."/>
            <person name="Gleadow R.M."/>
            <person name="Kulakow P."/>
            <person name="Ferguson M.E."/>
            <person name="Rounsley S."/>
            <person name="Rokhsar D.S."/>
        </authorList>
    </citation>
    <scope>NUCLEOTIDE SEQUENCE [LARGE SCALE GENOMIC DNA]</scope>
    <source>
        <strain evidence="2">cv. AM560-2</strain>
    </source>
</reference>
<organism evidence="1 2">
    <name type="scientific">Manihot esculenta</name>
    <name type="common">Cassava</name>
    <name type="synonym">Jatropha manihot</name>
    <dbReference type="NCBI Taxonomy" id="3983"/>
    <lineage>
        <taxon>Eukaryota</taxon>
        <taxon>Viridiplantae</taxon>
        <taxon>Streptophyta</taxon>
        <taxon>Embryophyta</taxon>
        <taxon>Tracheophyta</taxon>
        <taxon>Spermatophyta</taxon>
        <taxon>Magnoliopsida</taxon>
        <taxon>eudicotyledons</taxon>
        <taxon>Gunneridae</taxon>
        <taxon>Pentapetalae</taxon>
        <taxon>rosids</taxon>
        <taxon>fabids</taxon>
        <taxon>Malpighiales</taxon>
        <taxon>Euphorbiaceae</taxon>
        <taxon>Crotonoideae</taxon>
        <taxon>Manihoteae</taxon>
        <taxon>Manihot</taxon>
    </lineage>
</organism>